<evidence type="ECO:0000313" key="10">
    <source>
        <dbReference type="Proteomes" id="UP000662986"/>
    </source>
</evidence>
<evidence type="ECO:0000256" key="5">
    <source>
        <dbReference type="ARBA" id="ARBA00023121"/>
    </source>
</evidence>
<evidence type="ECO:0000313" key="9">
    <source>
        <dbReference type="EMBL" id="QSE92066.1"/>
    </source>
</evidence>
<name>A0A974ZVZ5_9NOCA</name>
<keyword evidence="4" id="KW-0445">Lipid transport</keyword>
<dbReference type="EMBL" id="CP070619">
    <property type="protein sequence ID" value="QSE92066.1"/>
    <property type="molecule type" value="Genomic_DNA"/>
</dbReference>
<evidence type="ECO:0000256" key="2">
    <source>
        <dbReference type="ARBA" id="ARBA00022448"/>
    </source>
</evidence>
<reference evidence="9 10" key="2">
    <citation type="journal article" date="2022" name="Arch. Microbiol.">
        <title>Rhodococcus pseudokoreensis sp. nov. isolated from the rhizosphere of young M26 apple rootstocks.</title>
        <authorList>
            <person name="Kampfer P."/>
            <person name="Glaeser S.P."/>
            <person name="Blom J."/>
            <person name="Wolf J."/>
            <person name="Benning S."/>
            <person name="Schloter M."/>
            <person name="Neumann-Schaal M."/>
        </authorList>
    </citation>
    <scope>NUCLEOTIDE SEQUENCE [LARGE SCALE GENOMIC DNA]</scope>
    <source>
        <strain evidence="9 10">R79</strain>
    </source>
</reference>
<evidence type="ECO:0000259" key="8">
    <source>
        <dbReference type="Pfam" id="PF22691"/>
    </source>
</evidence>
<dbReference type="InterPro" id="IPR020616">
    <property type="entry name" value="Thiolase_N"/>
</dbReference>
<dbReference type="InterPro" id="IPR055140">
    <property type="entry name" value="Thiolase_C_2"/>
</dbReference>
<dbReference type="PROSITE" id="PS00737">
    <property type="entry name" value="THIOLASE_2"/>
    <property type="match status" value="1"/>
</dbReference>
<keyword evidence="3" id="KW-0808">Transferase</keyword>
<dbReference type="SUPFAM" id="SSF53901">
    <property type="entry name" value="Thiolase-like"/>
    <property type="match status" value="2"/>
</dbReference>
<evidence type="ECO:0000256" key="6">
    <source>
        <dbReference type="ARBA" id="ARBA00032316"/>
    </source>
</evidence>
<dbReference type="Gene3D" id="3.40.47.10">
    <property type="match status" value="1"/>
</dbReference>
<dbReference type="InterPro" id="IPR020613">
    <property type="entry name" value="Thiolase_CS"/>
</dbReference>
<sequence>MSSGDIWIIGASMTPFGRHDDKDLIDLAAESALAALADADVSINDINILTMGNVYEANSHNGQRLQKQIGQTGIPVYNVVNACATGATALRVALLSIKAGESDIGLAVGVEKMGKGGLIGGAAKKRDAKKVYSPSGRYGSVLKTEGILGTGIMPGVFAQAGTEYALAHGVTATHFAKVAQKNHAHSVLNPLAHYRKEFSLDDILNADVIAFPNTLPMCCPNTDGAASVVVVSDAKLKTMDPDIRRRAIKISASVLTSDPWVEGGQVQPDVSTLTRNAATAAYEQAGVGPADLDLVELHDCFATAELIHYDNLGLCEPGGAGDFLDSGAPWRDGKTPVNVSGGLLSKGHPLGATGIANIYEVATHLRGEAGERQIPGAKVGLTHVIGLASACAVHILEAGVH</sequence>
<dbReference type="EC" id="2.3.1.176" evidence="1"/>
<proteinExistence type="predicted"/>
<evidence type="ECO:0000256" key="1">
    <source>
        <dbReference type="ARBA" id="ARBA00012352"/>
    </source>
</evidence>
<accession>A0A974ZVZ5</accession>
<feature type="domain" description="Thiolase N-terminal" evidence="7">
    <location>
        <begin position="7"/>
        <end position="197"/>
    </location>
</feature>
<dbReference type="Proteomes" id="UP000662986">
    <property type="component" value="Chromosome"/>
</dbReference>
<dbReference type="InterPro" id="IPR002155">
    <property type="entry name" value="Thiolase"/>
</dbReference>
<dbReference type="RefSeq" id="WP_206008432.1">
    <property type="nucleotide sequence ID" value="NZ_CP070619.1"/>
</dbReference>
<keyword evidence="5" id="KW-0446">Lipid-binding</keyword>
<feature type="domain" description="Thiolase C-terminal" evidence="8">
    <location>
        <begin position="271"/>
        <end position="396"/>
    </location>
</feature>
<evidence type="ECO:0000259" key="7">
    <source>
        <dbReference type="Pfam" id="PF00108"/>
    </source>
</evidence>
<reference evidence="9 10" key="1">
    <citation type="journal article" date="2021" name="Microbiol. Resour. Announc.">
        <title>Complete Genome Sequences of Two Rhodococcus sp. Strains with Large and Linear Chromosomes, Isolated from Apple Rhizosphere.</title>
        <authorList>
            <person name="Benning S."/>
            <person name="Brugnone N."/>
            <person name="Siani R."/>
            <person name="Kublik S."/>
            <person name="Schloter M."/>
            <person name="Rad V."/>
        </authorList>
    </citation>
    <scope>NUCLEOTIDE SEQUENCE [LARGE SCALE GENOMIC DNA]</scope>
    <source>
        <strain evidence="9 10">R79</strain>
    </source>
</reference>
<dbReference type="CDD" id="cd00829">
    <property type="entry name" value="SCP-x_thiolase"/>
    <property type="match status" value="1"/>
</dbReference>
<evidence type="ECO:0000256" key="3">
    <source>
        <dbReference type="ARBA" id="ARBA00022679"/>
    </source>
</evidence>
<dbReference type="PANTHER" id="PTHR42870">
    <property type="entry name" value="ACETYL-COA C-ACETYLTRANSFERASE"/>
    <property type="match status" value="1"/>
</dbReference>
<dbReference type="PIRSF" id="PIRSF000429">
    <property type="entry name" value="Ac-CoA_Ac_transf"/>
    <property type="match status" value="1"/>
</dbReference>
<gene>
    <name evidence="9" type="ORF">JWS13_27220</name>
</gene>
<protein>
    <recommendedName>
        <fullName evidence="1">propanoyl-CoA C-acyltransferase</fullName>
        <ecNumber evidence="1">2.3.1.176</ecNumber>
    </recommendedName>
    <alternativeName>
        <fullName evidence="6">Propanoyl-CoA C-acyltransferase</fullName>
    </alternativeName>
</protein>
<dbReference type="PANTHER" id="PTHR42870:SF1">
    <property type="entry name" value="NON-SPECIFIC LIPID-TRANSFER PROTEIN-LIKE 2"/>
    <property type="match status" value="1"/>
</dbReference>
<dbReference type="Pfam" id="PF00108">
    <property type="entry name" value="Thiolase_N"/>
    <property type="match status" value="1"/>
</dbReference>
<keyword evidence="2" id="KW-0813">Transport</keyword>
<dbReference type="InterPro" id="IPR016039">
    <property type="entry name" value="Thiolase-like"/>
</dbReference>
<evidence type="ECO:0000256" key="4">
    <source>
        <dbReference type="ARBA" id="ARBA00023055"/>
    </source>
</evidence>
<keyword evidence="10" id="KW-1185">Reference proteome</keyword>
<organism evidence="9 10">
    <name type="scientific">Rhodococcus pseudokoreensis</name>
    <dbReference type="NCBI Taxonomy" id="2811421"/>
    <lineage>
        <taxon>Bacteria</taxon>
        <taxon>Bacillati</taxon>
        <taxon>Actinomycetota</taxon>
        <taxon>Actinomycetes</taxon>
        <taxon>Mycobacteriales</taxon>
        <taxon>Nocardiaceae</taxon>
        <taxon>Rhodococcus</taxon>
    </lineage>
</organism>
<dbReference type="Pfam" id="PF22691">
    <property type="entry name" value="Thiolase_C_1"/>
    <property type="match status" value="1"/>
</dbReference>